<dbReference type="InterPro" id="IPR045107">
    <property type="entry name" value="SAC3/GANP/THP3"/>
</dbReference>
<reference evidence="2" key="2">
    <citation type="submission" date="2025-09" db="UniProtKB">
        <authorList>
            <consortium name="Ensembl"/>
        </authorList>
    </citation>
    <scope>IDENTIFICATION</scope>
</reference>
<accession>A0A8C6T2S9</accession>
<dbReference type="PANTHER" id="PTHR12436">
    <property type="entry name" value="80 KDA MCM3-ASSOCIATED PROTEIN"/>
    <property type="match status" value="1"/>
</dbReference>
<dbReference type="GO" id="GO:0051298">
    <property type="term" value="P:centrosome duplication"/>
    <property type="evidence" value="ECO:0007669"/>
    <property type="project" value="TreeGrafter"/>
</dbReference>
<keyword evidence="3" id="KW-1185">Reference proteome</keyword>
<dbReference type="GO" id="GO:0005634">
    <property type="term" value="C:nucleus"/>
    <property type="evidence" value="ECO:0007669"/>
    <property type="project" value="TreeGrafter"/>
</dbReference>
<dbReference type="Gene3D" id="1.25.40.990">
    <property type="match status" value="1"/>
</dbReference>
<evidence type="ECO:0000259" key="1">
    <source>
        <dbReference type="Pfam" id="PF03399"/>
    </source>
</evidence>
<dbReference type="PANTHER" id="PTHR12436:SF38">
    <property type="entry name" value="SAC3 DOMAIN-CONTAINING PROTEIN 1"/>
    <property type="match status" value="1"/>
</dbReference>
<proteinExistence type="predicted"/>
<dbReference type="GO" id="GO:0005813">
    <property type="term" value="C:centrosome"/>
    <property type="evidence" value="ECO:0007669"/>
    <property type="project" value="TreeGrafter"/>
</dbReference>
<name>A0A8C6T2S9_9GOBI</name>
<dbReference type="Ensembl" id="ENSNMLT00000017280.1">
    <property type="protein sequence ID" value="ENSNMLP00000015383.1"/>
    <property type="gene ID" value="ENSNMLG00000010202.1"/>
</dbReference>
<reference evidence="2" key="1">
    <citation type="submission" date="2025-08" db="UniProtKB">
        <authorList>
            <consortium name="Ensembl"/>
        </authorList>
    </citation>
    <scope>IDENTIFICATION</scope>
</reference>
<organism evidence="2 3">
    <name type="scientific">Neogobius melanostomus</name>
    <name type="common">round goby</name>
    <dbReference type="NCBI Taxonomy" id="47308"/>
    <lineage>
        <taxon>Eukaryota</taxon>
        <taxon>Metazoa</taxon>
        <taxon>Chordata</taxon>
        <taxon>Craniata</taxon>
        <taxon>Vertebrata</taxon>
        <taxon>Euteleostomi</taxon>
        <taxon>Actinopterygii</taxon>
        <taxon>Neopterygii</taxon>
        <taxon>Teleostei</taxon>
        <taxon>Neoteleostei</taxon>
        <taxon>Acanthomorphata</taxon>
        <taxon>Gobiaria</taxon>
        <taxon>Gobiiformes</taxon>
        <taxon>Gobioidei</taxon>
        <taxon>Gobiidae</taxon>
        <taxon>Benthophilinae</taxon>
        <taxon>Neogobiini</taxon>
        <taxon>Neogobius</taxon>
    </lineage>
</organism>
<sequence>YPACESVPKGSCQTMCPTREMRQRESQHRLHHYEMVLGTRRDRLPRADPLRTVKEYTRPAAGKDSTNPSDLRPAYVLIKTVCHLIDAIVYCFVFDRLRAVKQDMIIQRLSGKDCVTILERTVRFLVYASYRLCGEPLGFYDPKINDMHVQENLSWLLDCYITAPTPYDNQEEFEALNLLYNLGCTQVLQRVLQLPRGLRSTPSISLALSINQAFLERNPVRLLRLSQKLNFLQSCALHRHLPTCRSDLLLIYSHGFSSRNCRFPLEKLSELMDLDKCYTTQYCQMYGVEINQENKVIFVRSAFVEPEQRKHLPPTSDDCWNCLGFFFLLLNETFCITQGWPLGGSNDL</sequence>
<dbReference type="Proteomes" id="UP000694523">
    <property type="component" value="Unplaced"/>
</dbReference>
<feature type="domain" description="SAC3/GANP/THP3 conserved" evidence="1">
    <location>
        <begin position="15"/>
        <end position="291"/>
    </location>
</feature>
<evidence type="ECO:0000313" key="3">
    <source>
        <dbReference type="Proteomes" id="UP000694523"/>
    </source>
</evidence>
<dbReference type="GO" id="GO:0005819">
    <property type="term" value="C:spindle"/>
    <property type="evidence" value="ECO:0007669"/>
    <property type="project" value="TreeGrafter"/>
</dbReference>
<dbReference type="InterPro" id="IPR005062">
    <property type="entry name" value="SAC3/GANP/THP3_conserved"/>
</dbReference>
<dbReference type="AlphaFoldDB" id="A0A8C6T2S9"/>
<dbReference type="Pfam" id="PF03399">
    <property type="entry name" value="SAC3_GANP"/>
    <property type="match status" value="1"/>
</dbReference>
<protein>
    <submittedName>
        <fullName evidence="2">Si:zfos-452g4.1</fullName>
    </submittedName>
</protein>
<evidence type="ECO:0000313" key="2">
    <source>
        <dbReference type="Ensembl" id="ENSNMLP00000015383.1"/>
    </source>
</evidence>
<dbReference type="GO" id="GO:0051225">
    <property type="term" value="P:spindle assembly"/>
    <property type="evidence" value="ECO:0007669"/>
    <property type="project" value="TreeGrafter"/>
</dbReference>